<name>A0ABW4CC12_9BACL</name>
<dbReference type="Proteomes" id="UP001597282">
    <property type="component" value="Unassembled WGS sequence"/>
</dbReference>
<feature type="region of interest" description="Disordered" evidence="1">
    <location>
        <begin position="1"/>
        <end position="20"/>
    </location>
</feature>
<organism evidence="2 3">
    <name type="scientific">Kroppenstedtia sanguinis</name>
    <dbReference type="NCBI Taxonomy" id="1380684"/>
    <lineage>
        <taxon>Bacteria</taxon>
        <taxon>Bacillati</taxon>
        <taxon>Bacillota</taxon>
        <taxon>Bacilli</taxon>
        <taxon>Bacillales</taxon>
        <taxon>Thermoactinomycetaceae</taxon>
        <taxon>Kroppenstedtia</taxon>
    </lineage>
</organism>
<gene>
    <name evidence="2" type="ORF">ACFQ4Y_15495</name>
</gene>
<evidence type="ECO:0000256" key="1">
    <source>
        <dbReference type="SAM" id="MobiDB-lite"/>
    </source>
</evidence>
<dbReference type="RefSeq" id="WP_380167088.1">
    <property type="nucleotide sequence ID" value="NZ_JBHTNU010000020.1"/>
</dbReference>
<evidence type="ECO:0000313" key="2">
    <source>
        <dbReference type="EMBL" id="MFD1428309.1"/>
    </source>
</evidence>
<sequence length="89" mass="10421">MKVVVEPNRNHPQTKEEEDGGFLNWMGDRWNGRILKNKSIVFLMAVGKTSSPLSMKHGLKEVNLVFQPAKERFTKSIWERKLEQKVRKL</sequence>
<reference evidence="3" key="1">
    <citation type="journal article" date="2019" name="Int. J. Syst. Evol. Microbiol.">
        <title>The Global Catalogue of Microorganisms (GCM) 10K type strain sequencing project: providing services to taxonomists for standard genome sequencing and annotation.</title>
        <authorList>
            <consortium name="The Broad Institute Genomics Platform"/>
            <consortium name="The Broad Institute Genome Sequencing Center for Infectious Disease"/>
            <person name="Wu L."/>
            <person name="Ma J."/>
        </authorList>
    </citation>
    <scope>NUCLEOTIDE SEQUENCE [LARGE SCALE GENOMIC DNA]</scope>
    <source>
        <strain evidence="3">S1</strain>
    </source>
</reference>
<comment type="caution">
    <text evidence="2">The sequence shown here is derived from an EMBL/GenBank/DDBJ whole genome shotgun (WGS) entry which is preliminary data.</text>
</comment>
<accession>A0ABW4CC12</accession>
<protein>
    <submittedName>
        <fullName evidence="2">Uncharacterized protein</fullName>
    </submittedName>
</protein>
<keyword evidence="3" id="KW-1185">Reference proteome</keyword>
<dbReference type="EMBL" id="JBHTNU010000020">
    <property type="protein sequence ID" value="MFD1428309.1"/>
    <property type="molecule type" value="Genomic_DNA"/>
</dbReference>
<proteinExistence type="predicted"/>
<evidence type="ECO:0000313" key="3">
    <source>
        <dbReference type="Proteomes" id="UP001597282"/>
    </source>
</evidence>